<keyword evidence="2" id="KW-1185">Reference proteome</keyword>
<comment type="caution">
    <text evidence="1">The sequence shown here is derived from an EMBL/GenBank/DDBJ whole genome shotgun (WGS) entry which is preliminary data.</text>
</comment>
<sequence length="432" mass="46449">MRELRKGVIGFGVFILLLTWGVGAEVQGSTLNEGATIKVNAINKGALASSKDKKVYKAALPEAGVVTLSIKRNAKASWEGIIQNGKGFNYTYMYTSSQNGSSDFEEVQVGLPKGTYYITIGDNGGASRVPFQFSVKYTKDHHFEKEANDTVAAANGIHLNETYKGVISTSDDHDAFKFTVPQSGNVVMSVKKRAGTNWHGVIQDRSGKKVGEIYTSEKQAVTSYLKKGSYSLIMDNAEETIDVPYAFAISDTSPSLRSALIGVSNEAGKTDVMKLSGLKKGTIIKVYDVKSRGKVLVKATATEASLKVKVKQLGKKAGNVYVSATQPPLRESDLVARSYQGEISPSLKKSQVKVTNGKGKADLVKVGSLSKGDVIKIYSVNGAVLAKTTSKGKRANVSMKQLGKKAGKLSVSVTKHRQRESARVTITFGKEK</sequence>
<evidence type="ECO:0000313" key="1">
    <source>
        <dbReference type="EMBL" id="KWW14041.1"/>
    </source>
</evidence>
<dbReference type="SUPFAM" id="SSF89260">
    <property type="entry name" value="Collagen-binding domain"/>
    <property type="match status" value="1"/>
</dbReference>
<proteinExistence type="predicted"/>
<dbReference type="RefSeq" id="WP_061143668.1">
    <property type="nucleotide sequence ID" value="NZ_LNNH01000040.1"/>
</dbReference>
<organism evidence="1 2">
    <name type="scientific">Peribacillus simplex</name>
    <dbReference type="NCBI Taxonomy" id="1478"/>
    <lineage>
        <taxon>Bacteria</taxon>
        <taxon>Bacillati</taxon>
        <taxon>Bacillota</taxon>
        <taxon>Bacilli</taxon>
        <taxon>Bacillales</taxon>
        <taxon>Bacillaceae</taxon>
        <taxon>Peribacillus</taxon>
    </lineage>
</organism>
<name>A0A109MUD6_9BACI</name>
<evidence type="ECO:0000313" key="2">
    <source>
        <dbReference type="Proteomes" id="UP000064189"/>
    </source>
</evidence>
<gene>
    <name evidence="1" type="ORF">AS888_00460</name>
</gene>
<dbReference type="AlphaFoldDB" id="A0A109MUD6"/>
<accession>A0A109MUD6</accession>
<protein>
    <submittedName>
        <fullName evidence="1">Uncharacterized protein</fullName>
    </submittedName>
</protein>
<reference evidence="1 2" key="1">
    <citation type="submission" date="2015-11" db="EMBL/GenBank/DDBJ databases">
        <title>Genome Sequence of Bacillus simplex strain VanAntwerpen2.</title>
        <authorList>
            <person name="Couger M.B."/>
        </authorList>
    </citation>
    <scope>NUCLEOTIDE SEQUENCE [LARGE SCALE GENOMIC DNA]</scope>
    <source>
        <strain evidence="1 2">VanAntwerpen02</strain>
    </source>
</reference>
<dbReference type="Gene3D" id="2.60.120.380">
    <property type="match status" value="2"/>
</dbReference>
<dbReference type="Proteomes" id="UP000064189">
    <property type="component" value="Unassembled WGS sequence"/>
</dbReference>
<dbReference type="EMBL" id="LNNH01000040">
    <property type="protein sequence ID" value="KWW14041.1"/>
    <property type="molecule type" value="Genomic_DNA"/>
</dbReference>